<gene>
    <name evidence="2" type="ORF">C8F04DRAFT_1190914</name>
</gene>
<name>A0AAD6SDK7_9AGAR</name>
<reference evidence="2" key="1">
    <citation type="submission" date="2023-03" db="EMBL/GenBank/DDBJ databases">
        <title>Massive genome expansion in bonnet fungi (Mycena s.s.) driven by repeated elements and novel gene families across ecological guilds.</title>
        <authorList>
            <consortium name="Lawrence Berkeley National Laboratory"/>
            <person name="Harder C.B."/>
            <person name="Miyauchi S."/>
            <person name="Viragh M."/>
            <person name="Kuo A."/>
            <person name="Thoen E."/>
            <person name="Andreopoulos B."/>
            <person name="Lu D."/>
            <person name="Skrede I."/>
            <person name="Drula E."/>
            <person name="Henrissat B."/>
            <person name="Morin E."/>
            <person name="Kohler A."/>
            <person name="Barry K."/>
            <person name="LaButti K."/>
            <person name="Morin E."/>
            <person name="Salamov A."/>
            <person name="Lipzen A."/>
            <person name="Mereny Z."/>
            <person name="Hegedus B."/>
            <person name="Baldrian P."/>
            <person name="Stursova M."/>
            <person name="Weitz H."/>
            <person name="Taylor A."/>
            <person name="Grigoriev I.V."/>
            <person name="Nagy L.G."/>
            <person name="Martin F."/>
            <person name="Kauserud H."/>
        </authorList>
    </citation>
    <scope>NUCLEOTIDE SEQUENCE</scope>
    <source>
        <strain evidence="2">CBHHK200</strain>
    </source>
</reference>
<accession>A0AAD6SDK7</accession>
<feature type="compositionally biased region" description="Basic and acidic residues" evidence="1">
    <location>
        <begin position="41"/>
        <end position="53"/>
    </location>
</feature>
<dbReference type="EMBL" id="JARJCM010000145">
    <property type="protein sequence ID" value="KAJ7025996.1"/>
    <property type="molecule type" value="Genomic_DNA"/>
</dbReference>
<evidence type="ECO:0000256" key="1">
    <source>
        <dbReference type="SAM" id="MobiDB-lite"/>
    </source>
</evidence>
<sequence>MKEGRKMPYNCRGPNKEQKIIRFDPAYRRSAPTKYRPLSSYRERGYERQGSRDLRKRRRAIDKIPCTTVTCGVTALEPPLSFITIMNDGSCERSLAQHVCVDDLRVGTDLRVDEVNCVARGAAWSGRQISFIFFYTVALNLSLLIPLPGSGSGSDPLPSTLELRKDIRLLPMINLLGRYIFGLVTQMRRQLEAIYNNGSHRDRSSLIPRENGRAVFTLILFPLRMRITLTSRRRVLFAKHGTSSDSIFDKKTQTLRVFNYAVDPEELPSRAPVYTLNRAVYPPARPWLAHQLLPAGFRIPSAETSQSFGGKIEPGKSKLERFPTEVLSEILAATAQKYPDSHLDILESVVTRGNILLLSKRMAEADIYSNGSSLTIAGSNANTCCEVTHKPLRVDPTRIERFRCCFPITLPPTPLDKPLNPPLITHLDIDFQSSPIWANILRMCHDIEILRLNSDRGNHLRTEVYREMRDRVLAGYIRGGPTNITEVTFSSPPPSNAGGLTARRAFASLAKRGSQVKGDCVRFHQHVFRVRVLGCQGYFPPHIDTNAMELFKRSNRIGDSLVAAQVYETINGSQLIRASYSIVLAFTDENETERVFNSGIWQGGVRRRAEKFFPRWDDGIGGYV</sequence>
<comment type="caution">
    <text evidence="2">The sequence shown here is derived from an EMBL/GenBank/DDBJ whole genome shotgun (WGS) entry which is preliminary data.</text>
</comment>
<feature type="region of interest" description="Disordered" evidence="1">
    <location>
        <begin position="29"/>
        <end position="54"/>
    </location>
</feature>
<evidence type="ECO:0000313" key="2">
    <source>
        <dbReference type="EMBL" id="KAJ7025996.1"/>
    </source>
</evidence>
<keyword evidence="3" id="KW-1185">Reference proteome</keyword>
<dbReference type="Proteomes" id="UP001218188">
    <property type="component" value="Unassembled WGS sequence"/>
</dbReference>
<proteinExistence type="predicted"/>
<protein>
    <submittedName>
        <fullName evidence="2">Uncharacterized protein</fullName>
    </submittedName>
</protein>
<organism evidence="2 3">
    <name type="scientific">Mycena alexandri</name>
    <dbReference type="NCBI Taxonomy" id="1745969"/>
    <lineage>
        <taxon>Eukaryota</taxon>
        <taxon>Fungi</taxon>
        <taxon>Dikarya</taxon>
        <taxon>Basidiomycota</taxon>
        <taxon>Agaricomycotina</taxon>
        <taxon>Agaricomycetes</taxon>
        <taxon>Agaricomycetidae</taxon>
        <taxon>Agaricales</taxon>
        <taxon>Marasmiineae</taxon>
        <taxon>Mycenaceae</taxon>
        <taxon>Mycena</taxon>
    </lineage>
</organism>
<dbReference type="AlphaFoldDB" id="A0AAD6SDK7"/>
<evidence type="ECO:0000313" key="3">
    <source>
        <dbReference type="Proteomes" id="UP001218188"/>
    </source>
</evidence>